<evidence type="ECO:0000256" key="1">
    <source>
        <dbReference type="SAM" id="MobiDB-lite"/>
    </source>
</evidence>
<dbReference type="RefSeq" id="WP_114581861.1">
    <property type="nucleotide sequence ID" value="NZ_QPMH01000006.1"/>
</dbReference>
<proteinExistence type="predicted"/>
<dbReference type="InterPro" id="IPR003673">
    <property type="entry name" value="CoA-Trfase_fam_III"/>
</dbReference>
<dbReference type="InterPro" id="IPR023606">
    <property type="entry name" value="CoA-Trfase_III_dom_1_sf"/>
</dbReference>
<comment type="caution">
    <text evidence="2">The sequence shown here is derived from an EMBL/GenBank/DDBJ whole genome shotgun (WGS) entry which is preliminary data.</text>
</comment>
<dbReference type="AlphaFoldDB" id="A0A369TAJ4"/>
<evidence type="ECO:0000313" key="2">
    <source>
        <dbReference type="EMBL" id="RDD62349.1"/>
    </source>
</evidence>
<dbReference type="Gene3D" id="3.40.50.10540">
    <property type="entry name" value="Crotonobetainyl-coa:carnitine coa-transferase, domain 1"/>
    <property type="match status" value="1"/>
</dbReference>
<gene>
    <name evidence="2" type="ORF">DRB17_08985</name>
</gene>
<evidence type="ECO:0000313" key="3">
    <source>
        <dbReference type="Proteomes" id="UP000253941"/>
    </source>
</evidence>
<dbReference type="InterPro" id="IPR050509">
    <property type="entry name" value="CoA-transferase_III"/>
</dbReference>
<dbReference type="Proteomes" id="UP000253941">
    <property type="component" value="Unassembled WGS sequence"/>
</dbReference>
<accession>A0A369TAJ4</accession>
<dbReference type="Pfam" id="PF02515">
    <property type="entry name" value="CoA_transf_3"/>
    <property type="match status" value="1"/>
</dbReference>
<dbReference type="GO" id="GO:0016740">
    <property type="term" value="F:transferase activity"/>
    <property type="evidence" value="ECO:0007669"/>
    <property type="project" value="UniProtKB-KW"/>
</dbReference>
<organism evidence="2 3">
    <name type="scientific">Ferruginivarius sediminum</name>
    <dbReference type="NCBI Taxonomy" id="2661937"/>
    <lineage>
        <taxon>Bacteria</taxon>
        <taxon>Pseudomonadati</taxon>
        <taxon>Pseudomonadota</taxon>
        <taxon>Alphaproteobacteria</taxon>
        <taxon>Rhodospirillales</taxon>
        <taxon>Rhodospirillaceae</taxon>
        <taxon>Ferruginivarius</taxon>
    </lineage>
</organism>
<dbReference type="PANTHER" id="PTHR48228">
    <property type="entry name" value="SUCCINYL-COA--D-CITRAMALATE COA-TRANSFERASE"/>
    <property type="match status" value="1"/>
</dbReference>
<keyword evidence="2" id="KW-0808">Transferase</keyword>
<feature type="region of interest" description="Disordered" evidence="1">
    <location>
        <begin position="347"/>
        <end position="370"/>
    </location>
</feature>
<reference evidence="2 3" key="1">
    <citation type="submission" date="2018-07" db="EMBL/GenBank/DDBJ databases">
        <title>Venubactetium sediminum gen. nov., sp. nov., isolated from a marine solar saltern.</title>
        <authorList>
            <person name="Wang S."/>
        </authorList>
    </citation>
    <scope>NUCLEOTIDE SEQUENCE [LARGE SCALE GENOMIC DNA]</scope>
    <source>
        <strain evidence="2 3">WD2A32</strain>
    </source>
</reference>
<dbReference type="EMBL" id="QPMH01000006">
    <property type="protein sequence ID" value="RDD62349.1"/>
    <property type="molecule type" value="Genomic_DNA"/>
</dbReference>
<keyword evidence="3" id="KW-1185">Reference proteome</keyword>
<dbReference type="Gene3D" id="3.30.1540.10">
    <property type="entry name" value="formyl-coa transferase, domain 3"/>
    <property type="match status" value="1"/>
</dbReference>
<name>A0A369TAJ4_9PROT</name>
<dbReference type="InterPro" id="IPR044855">
    <property type="entry name" value="CoA-Trfase_III_dom3_sf"/>
</dbReference>
<dbReference type="SUPFAM" id="SSF89796">
    <property type="entry name" value="CoA-transferase family III (CaiB/BaiF)"/>
    <property type="match status" value="1"/>
</dbReference>
<protein>
    <submittedName>
        <fullName evidence="2">CoA transferase</fullName>
    </submittedName>
</protein>
<dbReference type="PANTHER" id="PTHR48228:SF5">
    <property type="entry name" value="ALPHA-METHYLACYL-COA RACEMASE"/>
    <property type="match status" value="1"/>
</dbReference>
<sequence>MTTEKQPVSGAPGRPGGPLEGVKVLEVASIGPGPFCAMMLADMGAEVLRLDRAATDESGPRQPYQLNLMNRGRRSVAIDLKRPEAVELALDLAGRADVLVEGFRPGVMERLGLGPDRVRERNPALVYGRITGWGQDGPMSREPGHDINFIALAGVLHAIGRAGGPPTPPLNLVGDFGGATYLAFGIVSALLNAARTGEGQVVDAAMVDGAASMMTMFCGMARSGMWREERGTNGLDSGAPFYDVYETSDGEFIAVGAIEPKFYAELLRVLELSDAALPAQHDREGWPILRDRFAEAFASKTLADWTARFEGRAACVTPVLPLSRAMAHPHLEERGTFTEVAGVRQPAPAPRFSGTPGRIAGPPPRPGQHTRAALHDWGVEARTVTALLDAGVLHEANDHAQTNSGRKA</sequence>